<evidence type="ECO:0000256" key="2">
    <source>
        <dbReference type="ARBA" id="ARBA00022723"/>
    </source>
</evidence>
<name>A0A3P7XHJ3_HELPZ</name>
<organism evidence="4">
    <name type="scientific">Heligmosomoides polygyrus</name>
    <name type="common">Parasitic roundworm</name>
    <dbReference type="NCBI Taxonomy" id="6339"/>
    <lineage>
        <taxon>Eukaryota</taxon>
        <taxon>Metazoa</taxon>
        <taxon>Ecdysozoa</taxon>
        <taxon>Nematoda</taxon>
        <taxon>Chromadorea</taxon>
        <taxon>Rhabditida</taxon>
        <taxon>Rhabditina</taxon>
        <taxon>Rhabditomorpha</taxon>
        <taxon>Strongyloidea</taxon>
        <taxon>Heligmosomidae</taxon>
        <taxon>Heligmosomoides</taxon>
    </lineage>
</organism>
<feature type="domain" description="DDE Tnp4" evidence="3">
    <location>
        <begin position="365"/>
        <end position="512"/>
    </location>
</feature>
<evidence type="ECO:0000256" key="1">
    <source>
        <dbReference type="ARBA" id="ARBA00001968"/>
    </source>
</evidence>
<gene>
    <name evidence="4" type="ORF">HPBE_LOCUS7724</name>
</gene>
<dbReference type="AlphaFoldDB" id="A0A3P7XHJ3"/>
<comment type="cofactor">
    <cofactor evidence="1">
        <name>a divalent metal cation</name>
        <dbReference type="ChEBI" id="CHEBI:60240"/>
    </cofactor>
</comment>
<accession>A0A3P7XHJ3</accession>
<dbReference type="GO" id="GO:0046872">
    <property type="term" value="F:metal ion binding"/>
    <property type="evidence" value="ECO:0007669"/>
    <property type="project" value="UniProtKB-KW"/>
</dbReference>
<proteinExistence type="predicted"/>
<dbReference type="EMBL" id="UZAH01025959">
    <property type="protein sequence ID" value="VDO73376.1"/>
    <property type="molecule type" value="Genomic_DNA"/>
</dbReference>
<evidence type="ECO:0000259" key="3">
    <source>
        <dbReference type="Pfam" id="PF13359"/>
    </source>
</evidence>
<dbReference type="OrthoDB" id="2430314at2759"/>
<reference evidence="4" key="1">
    <citation type="submission" date="2018-11" db="EMBL/GenBank/DDBJ databases">
        <authorList>
            <consortium name="Pathogen Informatics"/>
        </authorList>
    </citation>
    <scope>NUCLEOTIDE SEQUENCE [LARGE SCALE GENOMIC DNA]</scope>
</reference>
<dbReference type="InterPro" id="IPR027806">
    <property type="entry name" value="HARBI1_dom"/>
</dbReference>
<sequence>MGDIEGISFPRALAKKPIVDVWSAWKTASIFIRNDKDLPTKMKYREHAVVLDVDALSKVLKVACDICMEWTDFICSITGVTKHAPVDGYAVERFYDTALRKVMDVIAGSAKRNRPTKEGPVGFAAPDCARMLEVDGGKIGIRAKVVVTFQQLKEQVVEWKSFGTWVIIWPLDIHADQKDIEAIALAAQQHLEAGGRTVTAWPPVSSQNRAKWIVMSKLWRALDEKFSMVERDICAVKPGPDSLHNVTDSVEREHHSEEHFIRQEKKRIGHKSNKADMSVNSSAEPRTTTKIDGTQEEMFYKMDYFNVEDVEEVIERWVPRVFRDRSTPFEVLSDEEFRRRYRFTRHGFFSILRMMGEEFKHGTRRHNYHSLNVSCIVDDKCRFLWFSAKWPGSTHDSYAFRQSDIHRDFVSGRLRGRLVGDSAYRAEEFLIKPVIGSNLYQQGGIRIAEISSRGKNKIHSEENYNRAVCGFRVCVERSFGQLKRQFSALSSGLRYDPVRASRIIAAAICLRNTAITLNEPEPELDDDVPLQSHVDDGPEDVICSSSRQTTTQAIIANYF</sequence>
<dbReference type="Pfam" id="PF13359">
    <property type="entry name" value="DDE_Tnp_4"/>
    <property type="match status" value="1"/>
</dbReference>
<evidence type="ECO:0000313" key="4">
    <source>
        <dbReference type="EMBL" id="VDO73376.1"/>
    </source>
</evidence>
<keyword evidence="2" id="KW-0479">Metal-binding</keyword>
<protein>
    <recommendedName>
        <fullName evidence="3">DDE Tnp4 domain-containing protein</fullName>
    </recommendedName>
</protein>